<accession>A0A1E8Q2R9</accession>
<dbReference type="RefSeq" id="WP_070353981.1">
    <property type="nucleotide sequence ID" value="NZ_CP043474.1"/>
</dbReference>
<dbReference type="EMBL" id="MCHX01000033">
    <property type="protein sequence ID" value="OFJ52852.1"/>
    <property type="molecule type" value="Genomic_DNA"/>
</dbReference>
<dbReference type="OrthoDB" id="4738183at2"/>
<keyword evidence="1" id="KW-0732">Signal</keyword>
<gene>
    <name evidence="3" type="ORF">BEL07_15355</name>
</gene>
<dbReference type="InterPro" id="IPR025637">
    <property type="entry name" value="DUF4333"/>
</dbReference>
<feature type="domain" description="DUF4333" evidence="2">
    <location>
        <begin position="17"/>
        <end position="88"/>
    </location>
</feature>
<dbReference type="Pfam" id="PF14230">
    <property type="entry name" value="DUF4333"/>
    <property type="match status" value="1"/>
</dbReference>
<dbReference type="PROSITE" id="PS51257">
    <property type="entry name" value="PROKAR_LIPOPROTEIN"/>
    <property type="match status" value="1"/>
</dbReference>
<evidence type="ECO:0000313" key="3">
    <source>
        <dbReference type="EMBL" id="OFJ52852.1"/>
    </source>
</evidence>
<proteinExistence type="predicted"/>
<sequence>MTRTAIVGAALVPLLGALLAGCGSSTIKPDATAQFLVDTISEQTSFTPKDVRCPDGIEAKTGVTFDCTFTGPENAPYVAHMKIVGVQGEIASYEWDMEPVT</sequence>
<protein>
    <recommendedName>
        <fullName evidence="2">DUF4333 domain-containing protein</fullName>
    </recommendedName>
</protein>
<evidence type="ECO:0000259" key="2">
    <source>
        <dbReference type="Pfam" id="PF14230"/>
    </source>
</evidence>
<reference evidence="3 4" key="1">
    <citation type="submission" date="2016-09" db="EMBL/GenBank/DDBJ databases">
        <title>genome sequence of Mycobacterium sp. 739 SCH.</title>
        <authorList>
            <person name="Greninger A.L."/>
            <person name="Qin X."/>
            <person name="Jerome K."/>
            <person name="Vora S."/>
            <person name="Quinn K."/>
        </authorList>
    </citation>
    <scope>NUCLEOTIDE SEQUENCE [LARGE SCALE GENOMIC DNA]</scope>
    <source>
        <strain evidence="3 4">SCH</strain>
    </source>
</reference>
<evidence type="ECO:0000256" key="1">
    <source>
        <dbReference type="SAM" id="SignalP"/>
    </source>
</evidence>
<name>A0A1E8Q2R9_9MYCO</name>
<feature type="signal peptide" evidence="1">
    <location>
        <begin position="1"/>
        <end position="20"/>
    </location>
</feature>
<comment type="caution">
    <text evidence="3">The sequence shown here is derived from an EMBL/GenBank/DDBJ whole genome shotgun (WGS) entry which is preliminary data.</text>
</comment>
<dbReference type="Proteomes" id="UP000178953">
    <property type="component" value="Unassembled WGS sequence"/>
</dbReference>
<feature type="chain" id="PRO_5039690694" description="DUF4333 domain-containing protein" evidence="1">
    <location>
        <begin position="21"/>
        <end position="101"/>
    </location>
</feature>
<dbReference type="AlphaFoldDB" id="A0A1E8Q2R9"/>
<keyword evidence="4" id="KW-1185">Reference proteome</keyword>
<organism evidence="3 4">
    <name type="scientific">Mycolicibacterium grossiae</name>
    <dbReference type="NCBI Taxonomy" id="1552759"/>
    <lineage>
        <taxon>Bacteria</taxon>
        <taxon>Bacillati</taxon>
        <taxon>Actinomycetota</taxon>
        <taxon>Actinomycetes</taxon>
        <taxon>Mycobacteriales</taxon>
        <taxon>Mycobacteriaceae</taxon>
        <taxon>Mycolicibacterium</taxon>
    </lineage>
</organism>
<evidence type="ECO:0000313" key="4">
    <source>
        <dbReference type="Proteomes" id="UP000178953"/>
    </source>
</evidence>